<dbReference type="AlphaFoldDB" id="A0A8H6WN01"/>
<keyword evidence="3" id="KW-1185">Reference proteome</keyword>
<sequence length="364" mass="39914">MAAGVSLAAFLATAIGVIVPWFYLSIHRAPGRPLTSTRSLLNILLLLHTLYVLFQIIVLPPDNIFKRLHLPLSTPVDAVRSFLRQKSDTGRLPASLDTLLRHLQSYDVKTFYVRFGHRVVATCDYCHSFNDFAMFALPDAMLSYIWAATVVGLVTINNTGHERYRTLAVGAIAGSFAVEAYYIATSPIEIPKDDGGVFWVRGHAHFAVVPSLTRIHTATSGTIRFCCSAKPCSSSCPYSCTSSPASPTAPLLNPTVNATRLAEQALLRMQLLRLTRGAIMRVPLLRTRAAEWWEGDARDGQWVREDKAVQDLARQLGSGFDDAGGNSDSEDVVVAPLRANARNAVTTLRTGFLPSEFWKVPPSS</sequence>
<name>A0A8H6WN01_MYCCL</name>
<evidence type="ECO:0000313" key="2">
    <source>
        <dbReference type="EMBL" id="KAF7318294.1"/>
    </source>
</evidence>
<reference evidence="2" key="1">
    <citation type="submission" date="2020-05" db="EMBL/GenBank/DDBJ databases">
        <title>Mycena genomes resolve the evolution of fungal bioluminescence.</title>
        <authorList>
            <person name="Tsai I.J."/>
        </authorList>
    </citation>
    <scope>NUCLEOTIDE SEQUENCE</scope>
    <source>
        <strain evidence="2">110903Hualien_Pintung</strain>
    </source>
</reference>
<dbReference type="PANTHER" id="PTHR39470:SF1">
    <property type="entry name" value="CHORISMATE SYNTHASE PROTEIN"/>
    <property type="match status" value="1"/>
</dbReference>
<gene>
    <name evidence="2" type="ORF">HMN09_00338100</name>
</gene>
<keyword evidence="1" id="KW-1133">Transmembrane helix</keyword>
<feature type="transmembrane region" description="Helical" evidence="1">
    <location>
        <begin position="40"/>
        <end position="59"/>
    </location>
</feature>
<keyword evidence="1" id="KW-0472">Membrane</keyword>
<dbReference type="EMBL" id="JACAZE010000004">
    <property type="protein sequence ID" value="KAF7318294.1"/>
    <property type="molecule type" value="Genomic_DNA"/>
</dbReference>
<evidence type="ECO:0000313" key="3">
    <source>
        <dbReference type="Proteomes" id="UP000613580"/>
    </source>
</evidence>
<organism evidence="2 3">
    <name type="scientific">Mycena chlorophos</name>
    <name type="common">Agaric fungus</name>
    <name type="synonym">Agaricus chlorophos</name>
    <dbReference type="NCBI Taxonomy" id="658473"/>
    <lineage>
        <taxon>Eukaryota</taxon>
        <taxon>Fungi</taxon>
        <taxon>Dikarya</taxon>
        <taxon>Basidiomycota</taxon>
        <taxon>Agaricomycotina</taxon>
        <taxon>Agaricomycetes</taxon>
        <taxon>Agaricomycetidae</taxon>
        <taxon>Agaricales</taxon>
        <taxon>Marasmiineae</taxon>
        <taxon>Mycenaceae</taxon>
        <taxon>Mycena</taxon>
    </lineage>
</organism>
<accession>A0A8H6WN01</accession>
<keyword evidence="1" id="KW-0812">Transmembrane</keyword>
<protein>
    <submittedName>
        <fullName evidence="2">Uncharacterized protein</fullName>
    </submittedName>
</protein>
<dbReference type="OrthoDB" id="4218123at2759"/>
<proteinExistence type="predicted"/>
<dbReference type="PANTHER" id="PTHR39470">
    <property type="entry name" value="CHROMOSOME 10, WHOLE GENOME SHOTGUN SEQUENCE"/>
    <property type="match status" value="1"/>
</dbReference>
<dbReference type="Proteomes" id="UP000613580">
    <property type="component" value="Unassembled WGS sequence"/>
</dbReference>
<evidence type="ECO:0000256" key="1">
    <source>
        <dbReference type="SAM" id="Phobius"/>
    </source>
</evidence>
<comment type="caution">
    <text evidence="2">The sequence shown here is derived from an EMBL/GenBank/DDBJ whole genome shotgun (WGS) entry which is preliminary data.</text>
</comment>